<evidence type="ECO:0000313" key="3">
    <source>
        <dbReference type="Proteomes" id="UP000638648"/>
    </source>
</evidence>
<dbReference type="PIRSF" id="PIRSF034455">
    <property type="entry name" value="UCP034455"/>
    <property type="match status" value="1"/>
</dbReference>
<dbReference type="EMBL" id="JADBEM010000001">
    <property type="protein sequence ID" value="MBE1603390.1"/>
    <property type="molecule type" value="Genomic_DNA"/>
</dbReference>
<sequence>MTTFKPHDWLDRTFEVGIILKGLDGLLELVGGVLLLLAAPTTINHLVIAMTQHEISEDPHDLVATHLLHMAAAMRTSTVHLAVAYLLVHGIVKVVLVAALLRGKRWAYPWMIGVLIAFIVYQLYRMVFAPTVGLAALTVFDAAIAWLTWREYRRGPVADRRR</sequence>
<dbReference type="InterPro" id="IPR021125">
    <property type="entry name" value="DUF2127"/>
</dbReference>
<reference evidence="2" key="1">
    <citation type="submission" date="2020-10" db="EMBL/GenBank/DDBJ databases">
        <title>Sequencing the genomes of 1000 actinobacteria strains.</title>
        <authorList>
            <person name="Klenk H.-P."/>
        </authorList>
    </citation>
    <scope>NUCLEOTIDE SEQUENCE</scope>
    <source>
        <strain evidence="2">DSM 45354</strain>
    </source>
</reference>
<evidence type="ECO:0000256" key="1">
    <source>
        <dbReference type="SAM" id="Phobius"/>
    </source>
</evidence>
<accession>A0A927R8W9</accession>
<gene>
    <name evidence="2" type="ORF">HEB94_000238</name>
</gene>
<keyword evidence="1" id="KW-0812">Transmembrane</keyword>
<name>A0A927R8W9_9ACTN</name>
<evidence type="ECO:0000313" key="2">
    <source>
        <dbReference type="EMBL" id="MBE1603390.1"/>
    </source>
</evidence>
<feature type="transmembrane region" description="Helical" evidence="1">
    <location>
        <begin position="107"/>
        <end position="124"/>
    </location>
</feature>
<keyword evidence="1" id="KW-0472">Membrane</keyword>
<proteinExistence type="predicted"/>
<dbReference type="AlphaFoldDB" id="A0A927R8W9"/>
<feature type="transmembrane region" description="Helical" evidence="1">
    <location>
        <begin position="29"/>
        <end position="48"/>
    </location>
</feature>
<keyword evidence="1" id="KW-1133">Transmembrane helix</keyword>
<protein>
    <submittedName>
        <fullName evidence="2">Membrane protein</fullName>
    </submittedName>
</protein>
<feature type="transmembrane region" description="Helical" evidence="1">
    <location>
        <begin position="131"/>
        <end position="149"/>
    </location>
</feature>
<dbReference type="Proteomes" id="UP000638648">
    <property type="component" value="Unassembled WGS sequence"/>
</dbReference>
<comment type="caution">
    <text evidence="2">The sequence shown here is derived from an EMBL/GenBank/DDBJ whole genome shotgun (WGS) entry which is preliminary data.</text>
</comment>
<dbReference type="InterPro" id="IPR014591">
    <property type="entry name" value="UCP034455"/>
</dbReference>
<dbReference type="Pfam" id="PF09900">
    <property type="entry name" value="DUF2127"/>
    <property type="match status" value="1"/>
</dbReference>
<dbReference type="RefSeq" id="WP_192748235.1">
    <property type="nucleotide sequence ID" value="NZ_BAABJL010000274.1"/>
</dbReference>
<organism evidence="2 3">
    <name type="scientific">Actinopolymorpha pittospori</name>
    <dbReference type="NCBI Taxonomy" id="648752"/>
    <lineage>
        <taxon>Bacteria</taxon>
        <taxon>Bacillati</taxon>
        <taxon>Actinomycetota</taxon>
        <taxon>Actinomycetes</taxon>
        <taxon>Propionibacteriales</taxon>
        <taxon>Actinopolymorphaceae</taxon>
        <taxon>Actinopolymorpha</taxon>
    </lineage>
</organism>
<keyword evidence="3" id="KW-1185">Reference proteome</keyword>
<feature type="transmembrane region" description="Helical" evidence="1">
    <location>
        <begin position="79"/>
        <end position="101"/>
    </location>
</feature>